<dbReference type="EC" id="2.1.1.72" evidence="1"/>
<dbReference type="PANTHER" id="PTHR33841">
    <property type="entry name" value="DNA METHYLTRANSFERASE YEEA-RELATED"/>
    <property type="match status" value="1"/>
</dbReference>
<sequence>MALTPHAFIARWQNSPIKERAAAQPHFLDLCEMLGEPKPSDLDPTGKDYGFEVGANKTTGTPGFADVFKRGHFAWEYKGTGANLDDAFAQLQRYAVALDNPPLLIVSDIGTTIRIHTNWTNSVSKRYDIAIADLADPVKRGWLKSALYDPEALKPSKTRQQLTEEAAGEFAVLARSLRERGHDPEQVAHFINRLVFCMFAEDVKLLPEGLFTKMLERALDYPAEFEDFARDLFGAMTKGGRVGFEKVKWFNGGLFDGDLVFPLNRDEIQIVHRAASLFWGDVDPSILGTLFERGLDPDKRSQLGAHYTDRDKIMQIINPVIVEPLFAEWSAAKAQIEALMAKALETKGAPATKARNQAQLVLDQYLQRLADFRVLDPACGSGNFLYLALKALKDLEHRAQVEAETLGMPRRFPQIGPEVVHGIEINPYAAELARVSVWIGEIQWMLRNGFSATENPVLKPLDNIQCRDALMTWEVPGDGSEGRWIEAVWPEADAIVGNPPFLGGKLLRAELGDVQVGRLFTLYAGRVPAEADLVIYWLEKGLQAIDAGRTERVGFVATNSIRGGANRRVLDRIADGPGIVAAWADEPWTVEGAAVRVSMAVYGERRNGEDMRLDGHSVQRINSDLTSSAHDLTKAKRLRENLGVAFMGDTKGGAFDVPGDVARQWLALPLNPNGRGNSDVLRPWVNGLDLMRRPRDMWIIDFGWETDEGDAALYEVPYGHILAAVRPVRASNKREAYRRLWWRHVEPRQGMWKRLRPLHRFVVTPTVAKHRLFVWEASPTIPDHQLIAIARDDGTTFGILHSRFHELWALGLGTWLGVGNDPRYTPTTTFETFPFPKGLTPDIPAMNYADDPRATAITVAAERLNALRENWLNPADLVRREPEVVPGYPDRILPVDDAAAAVLKKRTLTNLYNQRPAWLDNAHRALDAAVAVAYGWPDDLTDDEVLTRLFALNQERAAQQDAAD</sequence>
<dbReference type="GO" id="GO:0008168">
    <property type="term" value="F:methyltransferase activity"/>
    <property type="evidence" value="ECO:0007669"/>
    <property type="project" value="UniProtKB-KW"/>
</dbReference>
<dbReference type="InterPro" id="IPR046819">
    <property type="entry name" value="MmeI_hel"/>
</dbReference>
<feature type="domain" description="MmeI-like DNA-methyltransferase" evidence="6">
    <location>
        <begin position="358"/>
        <end position="570"/>
    </location>
</feature>
<dbReference type="Pfam" id="PF20473">
    <property type="entry name" value="MmeI_Mtase"/>
    <property type="match status" value="1"/>
</dbReference>
<evidence type="ECO:0000256" key="3">
    <source>
        <dbReference type="ARBA" id="ARBA00022679"/>
    </source>
</evidence>
<dbReference type="PANTHER" id="PTHR33841:SF1">
    <property type="entry name" value="DNA METHYLTRANSFERASE A"/>
    <property type="match status" value="1"/>
</dbReference>
<dbReference type="GO" id="GO:0032259">
    <property type="term" value="P:methylation"/>
    <property type="evidence" value="ECO:0007669"/>
    <property type="project" value="UniProtKB-KW"/>
</dbReference>
<comment type="catalytic activity">
    <reaction evidence="4">
        <text>a 2'-deoxyadenosine in DNA + S-adenosyl-L-methionine = an N(6)-methyl-2'-deoxyadenosine in DNA + S-adenosyl-L-homocysteine + H(+)</text>
        <dbReference type="Rhea" id="RHEA:15197"/>
        <dbReference type="Rhea" id="RHEA-COMP:12418"/>
        <dbReference type="Rhea" id="RHEA-COMP:12419"/>
        <dbReference type="ChEBI" id="CHEBI:15378"/>
        <dbReference type="ChEBI" id="CHEBI:57856"/>
        <dbReference type="ChEBI" id="CHEBI:59789"/>
        <dbReference type="ChEBI" id="CHEBI:90615"/>
        <dbReference type="ChEBI" id="CHEBI:90616"/>
        <dbReference type="EC" id="2.1.1.72"/>
    </reaction>
</comment>
<protein>
    <recommendedName>
        <fullName evidence="1">site-specific DNA-methyltransferase (adenine-specific)</fullName>
        <ecNumber evidence="1">2.1.1.72</ecNumber>
    </recommendedName>
</protein>
<dbReference type="Pfam" id="PF20465">
    <property type="entry name" value="MmeI_hel"/>
    <property type="match status" value="1"/>
</dbReference>
<dbReference type="Proteomes" id="UP001549321">
    <property type="component" value="Unassembled WGS sequence"/>
</dbReference>
<dbReference type="SUPFAM" id="SSF53335">
    <property type="entry name" value="S-adenosyl-L-methionine-dependent methyltransferases"/>
    <property type="match status" value="1"/>
</dbReference>
<evidence type="ECO:0000313" key="7">
    <source>
        <dbReference type="EMBL" id="MET4635616.1"/>
    </source>
</evidence>
<organism evidence="7 8">
    <name type="scientific">Kaistia defluvii</name>
    <dbReference type="NCBI Taxonomy" id="410841"/>
    <lineage>
        <taxon>Bacteria</taxon>
        <taxon>Pseudomonadati</taxon>
        <taxon>Pseudomonadota</taxon>
        <taxon>Alphaproteobacteria</taxon>
        <taxon>Hyphomicrobiales</taxon>
        <taxon>Kaistiaceae</taxon>
        <taxon>Kaistia</taxon>
    </lineage>
</organism>
<reference evidence="7 8" key="1">
    <citation type="submission" date="2024-06" db="EMBL/GenBank/DDBJ databases">
        <title>Sorghum-associated microbial communities from plants grown in Nebraska, USA.</title>
        <authorList>
            <person name="Schachtman D."/>
        </authorList>
    </citation>
    <scope>NUCLEOTIDE SEQUENCE [LARGE SCALE GENOMIC DNA]</scope>
    <source>
        <strain evidence="7 8">3207</strain>
    </source>
</reference>
<feature type="domain" description="MmeI-like helicase spacer" evidence="5">
    <location>
        <begin position="185"/>
        <end position="255"/>
    </location>
</feature>
<dbReference type="EMBL" id="JBEPSM010000003">
    <property type="protein sequence ID" value="MET4635616.1"/>
    <property type="molecule type" value="Genomic_DNA"/>
</dbReference>
<dbReference type="PROSITE" id="PS00092">
    <property type="entry name" value="N6_MTASE"/>
    <property type="match status" value="1"/>
</dbReference>
<keyword evidence="8" id="KW-1185">Reference proteome</keyword>
<dbReference type="PRINTS" id="PR00507">
    <property type="entry name" value="N12N6MTFRASE"/>
</dbReference>
<name>A0ABV2R2W0_9HYPH</name>
<evidence type="ECO:0000256" key="4">
    <source>
        <dbReference type="ARBA" id="ARBA00047942"/>
    </source>
</evidence>
<evidence type="ECO:0000256" key="2">
    <source>
        <dbReference type="ARBA" id="ARBA00022603"/>
    </source>
</evidence>
<accession>A0ABV2R2W0</accession>
<keyword evidence="3" id="KW-0808">Transferase</keyword>
<dbReference type="InterPro" id="IPR002052">
    <property type="entry name" value="DNA_methylase_N6_adenine_CS"/>
</dbReference>
<comment type="caution">
    <text evidence="7">The sequence shown here is derived from an EMBL/GenBank/DDBJ whole genome shotgun (WGS) entry which is preliminary data.</text>
</comment>
<dbReference type="InterPro" id="IPR046816">
    <property type="entry name" value="MmeI_Mtase"/>
</dbReference>
<evidence type="ECO:0000313" key="8">
    <source>
        <dbReference type="Proteomes" id="UP001549321"/>
    </source>
</evidence>
<evidence type="ECO:0000259" key="6">
    <source>
        <dbReference type="Pfam" id="PF20473"/>
    </source>
</evidence>
<gene>
    <name evidence="7" type="ORF">ABIE08_003567</name>
</gene>
<evidence type="ECO:0000256" key="1">
    <source>
        <dbReference type="ARBA" id="ARBA00011900"/>
    </source>
</evidence>
<proteinExistence type="predicted"/>
<keyword evidence="2 7" id="KW-0489">Methyltransferase</keyword>
<evidence type="ECO:0000259" key="5">
    <source>
        <dbReference type="Pfam" id="PF20465"/>
    </source>
</evidence>
<dbReference type="InterPro" id="IPR029063">
    <property type="entry name" value="SAM-dependent_MTases_sf"/>
</dbReference>
<dbReference type="RefSeq" id="WP_354553121.1">
    <property type="nucleotide sequence ID" value="NZ_JBEPSM010000003.1"/>
</dbReference>
<dbReference type="InterPro" id="IPR050953">
    <property type="entry name" value="N4_N6_ade-DNA_methylase"/>
</dbReference>
<dbReference type="Gene3D" id="3.40.50.150">
    <property type="entry name" value="Vaccinia Virus protein VP39"/>
    <property type="match status" value="1"/>
</dbReference>